<dbReference type="GO" id="GO:0009231">
    <property type="term" value="P:riboflavin biosynthetic process"/>
    <property type="evidence" value="ECO:0007669"/>
    <property type="project" value="UniProtKB-UniPathway"/>
</dbReference>
<dbReference type="FunFam" id="3.40.140.10:FF:000025">
    <property type="entry name" value="Riboflavin biosynthesis protein RibD"/>
    <property type="match status" value="1"/>
</dbReference>
<keyword evidence="4" id="KW-0686">Riboflavin biosynthesis</keyword>
<feature type="domain" description="CMP/dCMP-type deaminase" evidence="11">
    <location>
        <begin position="1"/>
        <end position="123"/>
    </location>
</feature>
<dbReference type="SUPFAM" id="SSF53597">
    <property type="entry name" value="Dihydrofolate reductase-like"/>
    <property type="match status" value="1"/>
</dbReference>
<keyword evidence="5" id="KW-0479">Metal-binding</keyword>
<dbReference type="Gene3D" id="3.40.430.10">
    <property type="entry name" value="Dihydrofolate Reductase, subunit A"/>
    <property type="match status" value="1"/>
</dbReference>
<keyword evidence="7" id="KW-0862">Zinc</keyword>
<dbReference type="GO" id="GO:0008835">
    <property type="term" value="F:diaminohydroxyphosphoribosylaminopyrimidine deaminase activity"/>
    <property type="evidence" value="ECO:0007669"/>
    <property type="project" value="InterPro"/>
</dbReference>
<evidence type="ECO:0000256" key="9">
    <source>
        <dbReference type="ARBA" id="ARBA00023002"/>
    </source>
</evidence>
<evidence type="ECO:0000256" key="2">
    <source>
        <dbReference type="ARBA" id="ARBA00004882"/>
    </source>
</evidence>
<dbReference type="UniPathway" id="UPA00275">
    <property type="reaction ID" value="UER00401"/>
</dbReference>
<name>A0A644XLT2_9ZZZZ</name>
<dbReference type="InterPro" id="IPR002125">
    <property type="entry name" value="CMP_dCMP_dom"/>
</dbReference>
<evidence type="ECO:0000256" key="1">
    <source>
        <dbReference type="ARBA" id="ARBA00001947"/>
    </source>
</evidence>
<dbReference type="NCBIfam" id="TIGR00227">
    <property type="entry name" value="ribD_Cterm"/>
    <property type="match status" value="1"/>
</dbReference>
<dbReference type="PROSITE" id="PS51747">
    <property type="entry name" value="CYT_DCMP_DEAMINASES_2"/>
    <property type="match status" value="1"/>
</dbReference>
<keyword evidence="9" id="KW-0560">Oxidoreductase</keyword>
<gene>
    <name evidence="12" type="primary">ribD_15</name>
    <name evidence="12" type="ORF">SDC9_61419</name>
</gene>
<dbReference type="GO" id="GO:0008703">
    <property type="term" value="F:5-amino-6-(5-phosphoribosylamino)uracil reductase activity"/>
    <property type="evidence" value="ECO:0007669"/>
    <property type="project" value="InterPro"/>
</dbReference>
<keyword evidence="6" id="KW-0378">Hydrolase</keyword>
<comment type="cofactor">
    <cofactor evidence="1">
        <name>Zn(2+)</name>
        <dbReference type="ChEBI" id="CHEBI:29105"/>
    </cofactor>
</comment>
<dbReference type="CDD" id="cd01284">
    <property type="entry name" value="Riboflavin_deaminase-reductase"/>
    <property type="match status" value="1"/>
</dbReference>
<dbReference type="NCBIfam" id="TIGR00326">
    <property type="entry name" value="eubact_ribD"/>
    <property type="match status" value="1"/>
</dbReference>
<dbReference type="EMBL" id="VSSQ01002378">
    <property type="protein sequence ID" value="MPM15054.1"/>
    <property type="molecule type" value="Genomic_DNA"/>
</dbReference>
<dbReference type="GO" id="GO:0050661">
    <property type="term" value="F:NADP binding"/>
    <property type="evidence" value="ECO:0007669"/>
    <property type="project" value="InterPro"/>
</dbReference>
<evidence type="ECO:0000256" key="10">
    <source>
        <dbReference type="ARBA" id="ARBA00023268"/>
    </source>
</evidence>
<dbReference type="InterPro" id="IPR004794">
    <property type="entry name" value="Eubact_RibD"/>
</dbReference>
<sequence>MSHERYMKLALEEAMKGCGWVNPNPMVGAVIVKDGQVIGKGYHKKFGDLHAERNALASCAHSPQGSTMYVTLEPCCHYGKTPPCTKAIIENGISEVVVGSRDPNPLVAGKGIDILRRHGIQVTTDVLQEECYSLNEVFYHYITQKTPYVVMKYAMTLDGKTATATGKSKWITSEAAREHVHRLRHQYSAITVGIGTVLADDPMLTCRLPDCKNPVRVICDTHLRIPIDSQIVKTAREVKTYIATCCPDNYKGDRLRGLGCDVISVSKSGDHINLKELMTLLGNLEIDSVMLEGGAALHASALQDGIVNKVYAYVAPKIFGGNASDTAVAGRGVDSPDDAYLLKDRRITLLGDDILLEYRM</sequence>
<comment type="caution">
    <text evidence="12">The sequence shown here is derived from an EMBL/GenBank/DDBJ whole genome shotgun (WGS) entry which is preliminary data.</text>
</comment>
<dbReference type="PANTHER" id="PTHR38011:SF7">
    <property type="entry name" value="2,5-DIAMINO-6-RIBOSYLAMINO-4(3H)-PYRIMIDINONE 5'-PHOSPHATE REDUCTASE"/>
    <property type="match status" value="1"/>
</dbReference>
<dbReference type="PROSITE" id="PS00903">
    <property type="entry name" value="CYT_DCMP_DEAMINASES_1"/>
    <property type="match status" value="1"/>
</dbReference>
<dbReference type="PIRSF" id="PIRSF006769">
    <property type="entry name" value="RibD"/>
    <property type="match status" value="1"/>
</dbReference>
<evidence type="ECO:0000256" key="3">
    <source>
        <dbReference type="ARBA" id="ARBA00004910"/>
    </source>
</evidence>
<evidence type="ECO:0000256" key="7">
    <source>
        <dbReference type="ARBA" id="ARBA00022833"/>
    </source>
</evidence>
<dbReference type="InterPro" id="IPR024072">
    <property type="entry name" value="DHFR-like_dom_sf"/>
</dbReference>
<evidence type="ECO:0000313" key="12">
    <source>
        <dbReference type="EMBL" id="MPM15054.1"/>
    </source>
</evidence>
<dbReference type="InterPro" id="IPR002734">
    <property type="entry name" value="RibDG_C"/>
</dbReference>
<dbReference type="Pfam" id="PF01872">
    <property type="entry name" value="RibD_C"/>
    <property type="match status" value="1"/>
</dbReference>
<keyword evidence="10" id="KW-0511">Multifunctional enzyme</keyword>
<dbReference type="GO" id="GO:0008270">
    <property type="term" value="F:zinc ion binding"/>
    <property type="evidence" value="ECO:0007669"/>
    <property type="project" value="InterPro"/>
</dbReference>
<keyword evidence="8" id="KW-0521">NADP</keyword>
<evidence type="ECO:0000256" key="5">
    <source>
        <dbReference type="ARBA" id="ARBA00022723"/>
    </source>
</evidence>
<comment type="pathway">
    <text evidence="3">Cofactor biosynthesis; riboflavin biosynthesis; 5-amino-6-(D-ribitylamino)uracil from GTP: step 3/4.</text>
</comment>
<evidence type="ECO:0000256" key="6">
    <source>
        <dbReference type="ARBA" id="ARBA00022801"/>
    </source>
</evidence>
<dbReference type="AlphaFoldDB" id="A0A644XLT2"/>
<dbReference type="InterPro" id="IPR016192">
    <property type="entry name" value="APOBEC/CMP_deaminase_Zn-bd"/>
</dbReference>
<evidence type="ECO:0000259" key="11">
    <source>
        <dbReference type="PROSITE" id="PS51747"/>
    </source>
</evidence>
<dbReference type="InterPro" id="IPR016193">
    <property type="entry name" value="Cytidine_deaminase-like"/>
</dbReference>
<evidence type="ECO:0000256" key="4">
    <source>
        <dbReference type="ARBA" id="ARBA00022619"/>
    </source>
</evidence>
<accession>A0A644XLT2</accession>
<protein>
    <submittedName>
        <fullName evidence="12">Riboflavin biosynthesis protein RibD</fullName>
    </submittedName>
</protein>
<dbReference type="PANTHER" id="PTHR38011">
    <property type="entry name" value="DIHYDROFOLATE REDUCTASE FAMILY PROTEIN (AFU_ORTHOLOGUE AFUA_8G06820)"/>
    <property type="match status" value="1"/>
</dbReference>
<dbReference type="InterPro" id="IPR050765">
    <property type="entry name" value="Riboflavin_Biosynth_HTPR"/>
</dbReference>
<reference evidence="12" key="1">
    <citation type="submission" date="2019-08" db="EMBL/GenBank/DDBJ databases">
        <authorList>
            <person name="Kucharzyk K."/>
            <person name="Murdoch R.W."/>
            <person name="Higgins S."/>
            <person name="Loffler F."/>
        </authorList>
    </citation>
    <scope>NUCLEOTIDE SEQUENCE</scope>
</reference>
<dbReference type="SUPFAM" id="SSF53927">
    <property type="entry name" value="Cytidine deaminase-like"/>
    <property type="match status" value="1"/>
</dbReference>
<proteinExistence type="predicted"/>
<evidence type="ECO:0000256" key="8">
    <source>
        <dbReference type="ARBA" id="ARBA00022857"/>
    </source>
</evidence>
<dbReference type="Pfam" id="PF00383">
    <property type="entry name" value="dCMP_cyt_deam_1"/>
    <property type="match status" value="1"/>
</dbReference>
<comment type="pathway">
    <text evidence="2">Cofactor biosynthesis; riboflavin biosynthesis; 5-amino-6-(D-ribitylamino)uracil from GTP: step 2/4.</text>
</comment>
<dbReference type="InterPro" id="IPR011549">
    <property type="entry name" value="RibD_C"/>
</dbReference>
<dbReference type="Gene3D" id="3.40.140.10">
    <property type="entry name" value="Cytidine Deaminase, domain 2"/>
    <property type="match status" value="1"/>
</dbReference>
<organism evidence="12">
    <name type="scientific">bioreactor metagenome</name>
    <dbReference type="NCBI Taxonomy" id="1076179"/>
    <lineage>
        <taxon>unclassified sequences</taxon>
        <taxon>metagenomes</taxon>
        <taxon>ecological metagenomes</taxon>
    </lineage>
</organism>